<evidence type="ECO:0000313" key="5">
    <source>
        <dbReference type="Proteomes" id="UP000503440"/>
    </source>
</evidence>
<feature type="domain" description="Endonuclease/exonuclease/phosphatase" evidence="3">
    <location>
        <begin position="108"/>
        <end position="312"/>
    </location>
</feature>
<sequence>MIWVEMLAIFVIWISFWSLIPRDEWWFRGADFPRLQVLVLGIVAFVLMLLWNAAWDTPRYVILTGLIAALAYQLKMVLPYTFIWKKQVKKVKPEQLNPDQQISLMVSNVLTTNQKYHLLIAEIRKYQPDLVLTLETDTVWQQQLAVIEPDYPYRVPVPLDNLYGMHLYSRLPLKETEVKFILSDEIPSIHTTVILRSGQPVQLYCLHPKPPSPTEAKDSTLRDAELLIVGDQIKDLDESCIVMGDLNDVAWSRTTRLFQRISGLLDPRVGRHYVNTFHADYPLLRWSLDHVFHSTDFALVEMKRLPHMGSDHFPVYVVLQTGRVFEHIQEELEQTEADEEEAQEAIQEGIEKAEREEKIVTDDLAQDYKQGSKTP</sequence>
<dbReference type="RefSeq" id="WP_163146158.1">
    <property type="nucleotide sequence ID" value="NZ_CP044455.1"/>
</dbReference>
<dbReference type="InterPro" id="IPR036691">
    <property type="entry name" value="Endo/exonu/phosph_ase_sf"/>
</dbReference>
<dbReference type="Proteomes" id="UP000503440">
    <property type="component" value="Chromosome"/>
</dbReference>
<evidence type="ECO:0000256" key="2">
    <source>
        <dbReference type="SAM" id="Phobius"/>
    </source>
</evidence>
<keyword evidence="2" id="KW-0472">Membrane</keyword>
<dbReference type="SUPFAM" id="SSF56219">
    <property type="entry name" value="DNase I-like"/>
    <property type="match status" value="1"/>
</dbReference>
<feature type="region of interest" description="Disordered" evidence="1">
    <location>
        <begin position="333"/>
        <end position="375"/>
    </location>
</feature>
<evidence type="ECO:0000259" key="3">
    <source>
        <dbReference type="Pfam" id="PF03372"/>
    </source>
</evidence>
<dbReference type="Gene3D" id="3.60.10.10">
    <property type="entry name" value="Endonuclease/exonuclease/phosphatase"/>
    <property type="match status" value="1"/>
</dbReference>
<proteinExistence type="predicted"/>
<feature type="compositionally biased region" description="Basic and acidic residues" evidence="1">
    <location>
        <begin position="349"/>
        <end position="361"/>
    </location>
</feature>
<reference evidence="4 5" key="1">
    <citation type="submission" date="2019-09" db="EMBL/GenBank/DDBJ databases">
        <title>Non-baumannii Acinetobacter spp. carrying blaNDM-1 isolated in China.</title>
        <authorList>
            <person name="Cui C."/>
            <person name="Chen C."/>
            <person name="Sun J."/>
            <person name="Liu Y."/>
        </authorList>
    </citation>
    <scope>NUCLEOTIDE SEQUENCE [LARGE SCALE GENOMIC DNA]</scope>
    <source>
        <strain evidence="4 5">B18</strain>
    </source>
</reference>
<gene>
    <name evidence="4" type="ORF">FSC09_12725</name>
</gene>
<feature type="compositionally biased region" description="Acidic residues" evidence="1">
    <location>
        <begin position="333"/>
        <end position="343"/>
    </location>
</feature>
<dbReference type="EMBL" id="CP044455">
    <property type="protein sequence ID" value="QIC71206.1"/>
    <property type="molecule type" value="Genomic_DNA"/>
</dbReference>
<keyword evidence="2" id="KW-1133">Transmembrane helix</keyword>
<dbReference type="InterPro" id="IPR005135">
    <property type="entry name" value="Endo/exonuclease/phosphatase"/>
</dbReference>
<dbReference type="AlphaFoldDB" id="A0A6C0Y4U6"/>
<protein>
    <submittedName>
        <fullName evidence="4">Endonuclease</fullName>
    </submittedName>
</protein>
<accession>A0A6C0Y4U6</accession>
<evidence type="ECO:0000256" key="1">
    <source>
        <dbReference type="SAM" id="MobiDB-lite"/>
    </source>
</evidence>
<dbReference type="GO" id="GO:0004519">
    <property type="term" value="F:endonuclease activity"/>
    <property type="evidence" value="ECO:0007669"/>
    <property type="project" value="UniProtKB-KW"/>
</dbReference>
<name>A0A6C0Y4U6_9GAMM</name>
<keyword evidence="4" id="KW-0378">Hydrolase</keyword>
<keyword evidence="4" id="KW-0255">Endonuclease</keyword>
<keyword evidence="4" id="KW-0540">Nuclease</keyword>
<feature type="transmembrane region" description="Helical" evidence="2">
    <location>
        <begin position="6"/>
        <end position="23"/>
    </location>
</feature>
<organism evidence="4 5">
    <name type="scientific">Acinetobacter indicus</name>
    <dbReference type="NCBI Taxonomy" id="756892"/>
    <lineage>
        <taxon>Bacteria</taxon>
        <taxon>Pseudomonadati</taxon>
        <taxon>Pseudomonadota</taxon>
        <taxon>Gammaproteobacteria</taxon>
        <taxon>Moraxellales</taxon>
        <taxon>Moraxellaceae</taxon>
        <taxon>Acinetobacter</taxon>
    </lineage>
</organism>
<dbReference type="Pfam" id="PF03372">
    <property type="entry name" value="Exo_endo_phos"/>
    <property type="match status" value="1"/>
</dbReference>
<evidence type="ECO:0000313" key="4">
    <source>
        <dbReference type="EMBL" id="QIC71206.1"/>
    </source>
</evidence>
<feature type="transmembrane region" description="Helical" evidence="2">
    <location>
        <begin position="60"/>
        <end position="83"/>
    </location>
</feature>
<feature type="transmembrane region" description="Helical" evidence="2">
    <location>
        <begin position="35"/>
        <end position="54"/>
    </location>
</feature>
<keyword evidence="2" id="KW-0812">Transmembrane</keyword>